<organism evidence="1 2">
    <name type="scientific">Loa loa</name>
    <name type="common">Eye worm</name>
    <name type="synonym">Filaria loa</name>
    <dbReference type="NCBI Taxonomy" id="7209"/>
    <lineage>
        <taxon>Eukaryota</taxon>
        <taxon>Metazoa</taxon>
        <taxon>Ecdysozoa</taxon>
        <taxon>Nematoda</taxon>
        <taxon>Chromadorea</taxon>
        <taxon>Rhabditida</taxon>
        <taxon>Spirurina</taxon>
        <taxon>Spiruromorpha</taxon>
        <taxon>Filarioidea</taxon>
        <taxon>Onchocercidae</taxon>
        <taxon>Loa</taxon>
    </lineage>
</organism>
<reference evidence="2" key="2">
    <citation type="submission" date="2016-11" db="UniProtKB">
        <authorList>
            <consortium name="WormBaseParasite"/>
        </authorList>
    </citation>
    <scope>IDENTIFICATION</scope>
</reference>
<protein>
    <submittedName>
        <fullName evidence="2">Integrase_H2C2 domain-containing protein</fullName>
    </submittedName>
</protein>
<evidence type="ECO:0000313" key="1">
    <source>
        <dbReference type="Proteomes" id="UP000095285"/>
    </source>
</evidence>
<sequence length="89" mass="10798">MYNHENLHHMESLSTMRNAYKIPKGRTEVKRILHHCMACKRWISKPFKLPAMANQNHELNVHEHLNILDWITKNWQRKTMDCLVHMFYG</sequence>
<reference evidence="1" key="1">
    <citation type="submission" date="2012-04" db="EMBL/GenBank/DDBJ databases">
        <title>The Genome Sequence of Loa loa.</title>
        <authorList>
            <consortium name="The Broad Institute Genome Sequencing Platform"/>
            <consortium name="Broad Institute Genome Sequencing Center for Infectious Disease"/>
            <person name="Nutman T.B."/>
            <person name="Fink D.L."/>
            <person name="Russ C."/>
            <person name="Young S."/>
            <person name="Zeng Q."/>
            <person name="Gargeya S."/>
            <person name="Alvarado L."/>
            <person name="Berlin A."/>
            <person name="Chapman S.B."/>
            <person name="Chen Z."/>
            <person name="Freedman E."/>
            <person name="Gellesch M."/>
            <person name="Goldberg J."/>
            <person name="Griggs A."/>
            <person name="Gujja S."/>
            <person name="Heilman E.R."/>
            <person name="Heiman D."/>
            <person name="Howarth C."/>
            <person name="Mehta T."/>
            <person name="Neiman D."/>
            <person name="Pearson M."/>
            <person name="Roberts A."/>
            <person name="Saif S."/>
            <person name="Shea T."/>
            <person name="Shenoy N."/>
            <person name="Sisk P."/>
            <person name="Stolte C."/>
            <person name="Sykes S."/>
            <person name="White J."/>
            <person name="Yandava C."/>
            <person name="Haas B."/>
            <person name="Henn M.R."/>
            <person name="Nusbaum C."/>
            <person name="Birren B."/>
        </authorList>
    </citation>
    <scope>NUCLEOTIDE SEQUENCE [LARGE SCALE GENOMIC DNA]</scope>
</reference>
<dbReference type="WBParaSite" id="EN70_604">
    <property type="protein sequence ID" value="EN70_604"/>
    <property type="gene ID" value="EN70_604"/>
</dbReference>
<dbReference type="AlphaFoldDB" id="A0A1I7VTG3"/>
<dbReference type="Proteomes" id="UP000095285">
    <property type="component" value="Unassembled WGS sequence"/>
</dbReference>
<evidence type="ECO:0000313" key="2">
    <source>
        <dbReference type="WBParaSite" id="EN70_604"/>
    </source>
</evidence>
<name>A0A1I7VTG3_LOALO</name>
<proteinExistence type="predicted"/>
<accession>A0A1I7VTG3</accession>
<keyword evidence="1" id="KW-1185">Reference proteome</keyword>